<comment type="caution">
    <text evidence="2">The sequence shown here is derived from an EMBL/GenBank/DDBJ whole genome shotgun (WGS) entry which is preliminary data.</text>
</comment>
<dbReference type="AlphaFoldDB" id="A0A8K0UH80"/>
<organism evidence="2 3">
    <name type="scientific">Cristinia sonorae</name>
    <dbReference type="NCBI Taxonomy" id="1940300"/>
    <lineage>
        <taxon>Eukaryota</taxon>
        <taxon>Fungi</taxon>
        <taxon>Dikarya</taxon>
        <taxon>Basidiomycota</taxon>
        <taxon>Agaricomycotina</taxon>
        <taxon>Agaricomycetes</taxon>
        <taxon>Agaricomycetidae</taxon>
        <taxon>Agaricales</taxon>
        <taxon>Pleurotineae</taxon>
        <taxon>Stephanosporaceae</taxon>
        <taxon>Cristinia</taxon>
    </lineage>
</organism>
<dbReference type="Proteomes" id="UP000813824">
    <property type="component" value="Unassembled WGS sequence"/>
</dbReference>
<dbReference type="Pfam" id="PF20149">
    <property type="entry name" value="DUF6532"/>
    <property type="match status" value="1"/>
</dbReference>
<accession>A0A8K0UH80</accession>
<keyword evidence="3" id="KW-1185">Reference proteome</keyword>
<gene>
    <name evidence="2" type="ORF">BXZ70DRAFT_1067315</name>
</gene>
<proteinExistence type="predicted"/>
<sequence>MAIGISQEFKRVQREKIKHLKLKTPEQVASWARKSVEGQGAAFWRVPEENGQRATGALQSEYILHAFAHHLKHIEGSMLDQLDIEDFDSNTPPIGAIALAATVVQLSFSKYQTGTYNSVVKFSDSEPSVMAIWGGHLKNAHHICKNSERLNEFVSLAMEHVKPGRRSTRAASSNNVMAAAPVVIDSYSSD</sequence>
<evidence type="ECO:0000259" key="1">
    <source>
        <dbReference type="Pfam" id="PF20149"/>
    </source>
</evidence>
<protein>
    <recommendedName>
        <fullName evidence="1">DUF6532 domain-containing protein</fullName>
    </recommendedName>
</protein>
<reference evidence="2" key="1">
    <citation type="journal article" date="2021" name="New Phytol.">
        <title>Evolutionary innovations through gain and loss of genes in the ectomycorrhizal Boletales.</title>
        <authorList>
            <person name="Wu G."/>
            <person name="Miyauchi S."/>
            <person name="Morin E."/>
            <person name="Kuo A."/>
            <person name="Drula E."/>
            <person name="Varga T."/>
            <person name="Kohler A."/>
            <person name="Feng B."/>
            <person name="Cao Y."/>
            <person name="Lipzen A."/>
            <person name="Daum C."/>
            <person name="Hundley H."/>
            <person name="Pangilinan J."/>
            <person name="Johnson J."/>
            <person name="Barry K."/>
            <person name="LaButti K."/>
            <person name="Ng V."/>
            <person name="Ahrendt S."/>
            <person name="Min B."/>
            <person name="Choi I.G."/>
            <person name="Park H."/>
            <person name="Plett J.M."/>
            <person name="Magnuson J."/>
            <person name="Spatafora J.W."/>
            <person name="Nagy L.G."/>
            <person name="Henrissat B."/>
            <person name="Grigoriev I.V."/>
            <person name="Yang Z.L."/>
            <person name="Xu J."/>
            <person name="Martin F.M."/>
        </authorList>
    </citation>
    <scope>NUCLEOTIDE SEQUENCE</scope>
    <source>
        <strain evidence="2">KKN 215</strain>
    </source>
</reference>
<dbReference type="InterPro" id="IPR045341">
    <property type="entry name" value="DUF6532"/>
</dbReference>
<dbReference type="EMBL" id="JAEVFJ010000035">
    <property type="protein sequence ID" value="KAH8091745.1"/>
    <property type="molecule type" value="Genomic_DNA"/>
</dbReference>
<name>A0A8K0UH80_9AGAR</name>
<evidence type="ECO:0000313" key="3">
    <source>
        <dbReference type="Proteomes" id="UP000813824"/>
    </source>
</evidence>
<feature type="domain" description="DUF6532" evidence="1">
    <location>
        <begin position="11"/>
        <end position="140"/>
    </location>
</feature>
<evidence type="ECO:0000313" key="2">
    <source>
        <dbReference type="EMBL" id="KAH8091745.1"/>
    </source>
</evidence>
<dbReference type="OrthoDB" id="2800032at2759"/>